<evidence type="ECO:0000256" key="2">
    <source>
        <dbReference type="ARBA" id="ARBA00006690"/>
    </source>
</evidence>
<dbReference type="Proteomes" id="UP001459277">
    <property type="component" value="Unassembled WGS sequence"/>
</dbReference>
<dbReference type="InterPro" id="IPR010978">
    <property type="entry name" value="tRNA-bd_arm"/>
</dbReference>
<evidence type="ECO:0000313" key="8">
    <source>
        <dbReference type="EMBL" id="KAL0001143.1"/>
    </source>
</evidence>
<evidence type="ECO:0000256" key="6">
    <source>
        <dbReference type="ARBA" id="ARBA00023136"/>
    </source>
</evidence>
<feature type="transmembrane region" description="Helical" evidence="7">
    <location>
        <begin position="196"/>
        <end position="217"/>
    </location>
</feature>
<dbReference type="GO" id="GO:0016020">
    <property type="term" value="C:membrane"/>
    <property type="evidence" value="ECO:0007669"/>
    <property type="project" value="UniProtKB-SubCell"/>
</dbReference>
<gene>
    <name evidence="8" type="ORF">SO802_014924</name>
</gene>
<organism evidence="8 9">
    <name type="scientific">Lithocarpus litseifolius</name>
    <dbReference type="NCBI Taxonomy" id="425828"/>
    <lineage>
        <taxon>Eukaryota</taxon>
        <taxon>Viridiplantae</taxon>
        <taxon>Streptophyta</taxon>
        <taxon>Embryophyta</taxon>
        <taxon>Tracheophyta</taxon>
        <taxon>Spermatophyta</taxon>
        <taxon>Magnoliopsida</taxon>
        <taxon>eudicotyledons</taxon>
        <taxon>Gunneridae</taxon>
        <taxon>Pentapetalae</taxon>
        <taxon>rosids</taxon>
        <taxon>fabids</taxon>
        <taxon>Fagales</taxon>
        <taxon>Fagaceae</taxon>
        <taxon>Lithocarpus</taxon>
    </lineage>
</organism>
<sequence>MATPSAHSAPFTFIPSSSFASGVMLEAVMAQLKHMDARLDTLTIELYQVNTRVSRIARRLARMDEDATEMIKNTEENKKLAAEKEVEVREVLQQLNSKLLLIGNLVHDSVPVNNDEANNKVVRSWGEKRLEPKLKNHVDLVELFGIADLKKGMYYSFVDQLLGFTFLVWQLAFSTIIGRSYLFNQMAGCLLVDTDVVVAVAGSTCGSLIIVCIFHTCGGSNADQMLSGVDFMWPVLMIASSAFQAGASIIKEFVFTNAATHLKAFFVLFFLPFLSRVKGIPLGQLPSILKSGAGCFLNFGANVPGCDGAPLLPLLYIMINLAFNISVLNVVKISSAVVSSLTVMLSEDAFGYPGLLFGYAIYAFLIILLAKIALIRFTGTTTIFLQLQQVVKA</sequence>
<feature type="transmembrane region" description="Helical" evidence="7">
    <location>
        <begin position="161"/>
        <end position="184"/>
    </location>
</feature>
<reference evidence="8 9" key="1">
    <citation type="submission" date="2024-01" db="EMBL/GenBank/DDBJ databases">
        <title>A telomere-to-telomere, gap-free genome of sweet tea (Lithocarpus litseifolius).</title>
        <authorList>
            <person name="Zhou J."/>
        </authorList>
    </citation>
    <scope>NUCLEOTIDE SEQUENCE [LARGE SCALE GENOMIC DNA]</scope>
    <source>
        <strain evidence="8">Zhou-2022a</strain>
        <tissue evidence="8">Leaf</tissue>
    </source>
</reference>
<feature type="transmembrane region" description="Helical" evidence="7">
    <location>
        <begin position="229"/>
        <end position="247"/>
    </location>
</feature>
<comment type="caution">
    <text evidence="8">The sequence shown here is derived from an EMBL/GenBank/DDBJ whole genome shotgun (WGS) entry which is preliminary data.</text>
</comment>
<feature type="transmembrane region" description="Helical" evidence="7">
    <location>
        <begin position="350"/>
        <end position="370"/>
    </location>
</feature>
<dbReference type="EMBL" id="JAZDWU010000005">
    <property type="protein sequence ID" value="KAL0001143.1"/>
    <property type="molecule type" value="Genomic_DNA"/>
</dbReference>
<accession>A0AAW2CSC0</accession>
<proteinExistence type="inferred from homology"/>
<protein>
    <submittedName>
        <fullName evidence="8">Uncharacterized protein</fullName>
    </submittedName>
</protein>
<keyword evidence="4 7" id="KW-0812">Transmembrane</keyword>
<keyword evidence="6 7" id="KW-0472">Membrane</keyword>
<evidence type="ECO:0000313" key="9">
    <source>
        <dbReference type="Proteomes" id="UP001459277"/>
    </source>
</evidence>
<evidence type="ECO:0000256" key="3">
    <source>
        <dbReference type="ARBA" id="ARBA00022448"/>
    </source>
</evidence>
<dbReference type="PANTHER" id="PTHR31326">
    <property type="entry name" value="PROTEIN CLT2, CHLOROPLASTIC"/>
    <property type="match status" value="1"/>
</dbReference>
<feature type="transmembrane region" description="Helical" evidence="7">
    <location>
        <begin position="321"/>
        <end position="344"/>
    </location>
</feature>
<dbReference type="InterPro" id="IPR013936">
    <property type="entry name" value="CRT-like"/>
</dbReference>
<comment type="similarity">
    <text evidence="2">Belongs to the CRT-like transporter family.</text>
</comment>
<dbReference type="AlphaFoldDB" id="A0AAW2CSC0"/>
<keyword evidence="5 7" id="KW-1133">Transmembrane helix</keyword>
<dbReference type="GO" id="GO:0000166">
    <property type="term" value="F:nucleotide binding"/>
    <property type="evidence" value="ECO:0007669"/>
    <property type="project" value="InterPro"/>
</dbReference>
<dbReference type="Gene3D" id="1.10.287.40">
    <property type="entry name" value="Serine-tRNA synthetase, tRNA binding domain"/>
    <property type="match status" value="1"/>
</dbReference>
<evidence type="ECO:0000256" key="4">
    <source>
        <dbReference type="ARBA" id="ARBA00022692"/>
    </source>
</evidence>
<name>A0AAW2CSC0_9ROSI</name>
<evidence type="ECO:0000256" key="5">
    <source>
        <dbReference type="ARBA" id="ARBA00022989"/>
    </source>
</evidence>
<evidence type="ECO:0000256" key="7">
    <source>
        <dbReference type="SAM" id="Phobius"/>
    </source>
</evidence>
<dbReference type="InterPro" id="IPR042103">
    <property type="entry name" value="SerRS_1_N_sf"/>
</dbReference>
<keyword evidence="9" id="KW-1185">Reference proteome</keyword>
<evidence type="ECO:0000256" key="1">
    <source>
        <dbReference type="ARBA" id="ARBA00004141"/>
    </source>
</evidence>
<comment type="subcellular location">
    <subcellularLocation>
        <location evidence="1">Membrane</location>
        <topology evidence="1">Multi-pass membrane protein</topology>
    </subcellularLocation>
</comment>
<keyword evidence="3" id="KW-0813">Transport</keyword>
<dbReference type="SUPFAM" id="SSF46589">
    <property type="entry name" value="tRNA-binding arm"/>
    <property type="match status" value="1"/>
</dbReference>
<dbReference type="PANTHER" id="PTHR31326:SF1">
    <property type="entry name" value="PROTEIN CLT2, CHLOROPLASTIC"/>
    <property type="match status" value="1"/>
</dbReference>